<keyword evidence="2" id="KW-0732">Signal</keyword>
<dbReference type="Pfam" id="PF13855">
    <property type="entry name" value="LRR_8"/>
    <property type="match status" value="2"/>
</dbReference>
<feature type="transmembrane region" description="Helical" evidence="4">
    <location>
        <begin position="633"/>
        <end position="660"/>
    </location>
</feature>
<dbReference type="EMBL" id="JALNTZ010000010">
    <property type="protein sequence ID" value="KAJ3639429.1"/>
    <property type="molecule type" value="Genomic_DNA"/>
</dbReference>
<dbReference type="GO" id="GO:0005615">
    <property type="term" value="C:extracellular space"/>
    <property type="evidence" value="ECO:0007669"/>
    <property type="project" value="TreeGrafter"/>
</dbReference>
<sequence length="726" mass="81421">MRYAMTSSVPESIVKIRSTSTICQSVPVLIIAMVGMPLPGRSKVPLGAITQKMRIHPLCLLLVVAVPALVTTATQTSCISGCKCDVLYTRNLKIRDCDSPLILTKITLSDLPKETPVISFTNVKITHIEDDAFTGFDEVKTVVFEDASIESIRPKAFELLPELTSLTFLRTKFAEKPNFSSPYLEELTINDCNLSEVPNLDNMPNLRLLNLADNLIKTIDKGTFSKSINLENLSLINNSITELPQSLFVENPNFIVLYLDHNPLTSLDLLFEPKLEILSLKHCKLTTLDRHTTQNLSVLNTLYLSGNEISVLPLDVFEPMKYLNNLDLSNNKVVELDDDIFLENYELDSLVLDNNQFERLPKFRSKEGIFHIRTFSCKNCGLKSVKGSFEDMDQLVTLDLSNNKLNDIDGVFTEMSNIKEIILSNNEITSVGVNSFGNNSELETLDLSNNPLLPLDPVVFTALPSLKTLNVSNCGLNLLWANHNAVFLSLEQLFVDNNQLNGLTADDMKIIPKYKSIDVQGNPLQCPDFYKLIEYLTGNLMYPKDEQMKTHEDLQLDAEVMYKTEPKWGKIILSDCPLPDDDEEITDNDDVDYEDEDEIDENSAFYDTENGEDDGVEASVLTTNSLNLAKASYILSITSVFILTALLVLFVAVVITLLILKRNKAFNVRGGNLPRLKIPLWHTTPGQKKHSGSIYRPLSEELSGPRTPVINRYEFKQTPSVHNTLP</sequence>
<dbReference type="InterPro" id="IPR003591">
    <property type="entry name" value="Leu-rich_rpt_typical-subtyp"/>
</dbReference>
<keyword evidence="4" id="KW-0472">Membrane</keyword>
<name>A0AA38M1G7_9CUCU</name>
<gene>
    <name evidence="5" type="ORF">Zmor_002790</name>
</gene>
<evidence type="ECO:0000256" key="4">
    <source>
        <dbReference type="SAM" id="Phobius"/>
    </source>
</evidence>
<comment type="caution">
    <text evidence="5">The sequence shown here is derived from an EMBL/GenBank/DDBJ whole genome shotgun (WGS) entry which is preliminary data.</text>
</comment>
<evidence type="ECO:0000313" key="6">
    <source>
        <dbReference type="Proteomes" id="UP001168821"/>
    </source>
</evidence>
<dbReference type="PROSITE" id="PS51450">
    <property type="entry name" value="LRR"/>
    <property type="match status" value="5"/>
</dbReference>
<dbReference type="Gene3D" id="3.80.10.10">
    <property type="entry name" value="Ribonuclease Inhibitor"/>
    <property type="match status" value="3"/>
</dbReference>
<evidence type="ECO:0000256" key="3">
    <source>
        <dbReference type="ARBA" id="ARBA00022737"/>
    </source>
</evidence>
<keyword evidence="4" id="KW-1133">Transmembrane helix</keyword>
<dbReference type="Proteomes" id="UP001168821">
    <property type="component" value="Unassembled WGS sequence"/>
</dbReference>
<keyword evidence="3" id="KW-0677">Repeat</keyword>
<dbReference type="Pfam" id="PF13306">
    <property type="entry name" value="LRR_5"/>
    <property type="match status" value="2"/>
</dbReference>
<keyword evidence="4" id="KW-0812">Transmembrane</keyword>
<dbReference type="PANTHER" id="PTHR24373:SF370">
    <property type="entry name" value="FISH-LIPS, ISOFORM E"/>
    <property type="match status" value="1"/>
</dbReference>
<keyword evidence="6" id="KW-1185">Reference proteome</keyword>
<dbReference type="InterPro" id="IPR026906">
    <property type="entry name" value="LRR_5"/>
</dbReference>
<dbReference type="FunFam" id="3.80.10.10:FF:001164">
    <property type="entry name" value="GH01279p"/>
    <property type="match status" value="1"/>
</dbReference>
<dbReference type="AlphaFoldDB" id="A0AA38M1G7"/>
<evidence type="ECO:0000256" key="1">
    <source>
        <dbReference type="ARBA" id="ARBA00022614"/>
    </source>
</evidence>
<dbReference type="PANTHER" id="PTHR24373">
    <property type="entry name" value="SLIT RELATED LEUCINE-RICH REPEAT NEURONAL PROTEIN"/>
    <property type="match status" value="1"/>
</dbReference>
<reference evidence="5" key="1">
    <citation type="journal article" date="2023" name="G3 (Bethesda)">
        <title>Whole genome assemblies of Zophobas morio and Tenebrio molitor.</title>
        <authorList>
            <person name="Kaur S."/>
            <person name="Stinson S.A."/>
            <person name="diCenzo G.C."/>
        </authorList>
    </citation>
    <scope>NUCLEOTIDE SEQUENCE</scope>
    <source>
        <strain evidence="5">QUZm001</strain>
    </source>
</reference>
<dbReference type="SMART" id="SM00369">
    <property type="entry name" value="LRR_TYP"/>
    <property type="match status" value="9"/>
</dbReference>
<organism evidence="5 6">
    <name type="scientific">Zophobas morio</name>
    <dbReference type="NCBI Taxonomy" id="2755281"/>
    <lineage>
        <taxon>Eukaryota</taxon>
        <taxon>Metazoa</taxon>
        <taxon>Ecdysozoa</taxon>
        <taxon>Arthropoda</taxon>
        <taxon>Hexapoda</taxon>
        <taxon>Insecta</taxon>
        <taxon>Pterygota</taxon>
        <taxon>Neoptera</taxon>
        <taxon>Endopterygota</taxon>
        <taxon>Coleoptera</taxon>
        <taxon>Polyphaga</taxon>
        <taxon>Cucujiformia</taxon>
        <taxon>Tenebrionidae</taxon>
        <taxon>Zophobas</taxon>
    </lineage>
</organism>
<accession>A0AA38M1G7</accession>
<evidence type="ECO:0000313" key="5">
    <source>
        <dbReference type="EMBL" id="KAJ3639429.1"/>
    </source>
</evidence>
<keyword evidence="1" id="KW-0433">Leucine-rich repeat</keyword>
<proteinExistence type="predicted"/>
<dbReference type="InterPro" id="IPR050328">
    <property type="entry name" value="Dev_Immune_Receptor"/>
</dbReference>
<evidence type="ECO:0000256" key="2">
    <source>
        <dbReference type="ARBA" id="ARBA00022729"/>
    </source>
</evidence>
<dbReference type="InterPro" id="IPR032675">
    <property type="entry name" value="LRR_dom_sf"/>
</dbReference>
<dbReference type="SUPFAM" id="SSF52058">
    <property type="entry name" value="L domain-like"/>
    <property type="match status" value="2"/>
</dbReference>
<dbReference type="InterPro" id="IPR001611">
    <property type="entry name" value="Leu-rich_rpt"/>
</dbReference>
<dbReference type="GO" id="GO:0031012">
    <property type="term" value="C:extracellular matrix"/>
    <property type="evidence" value="ECO:0007669"/>
    <property type="project" value="TreeGrafter"/>
</dbReference>
<protein>
    <submittedName>
        <fullName evidence="5">Uncharacterized protein</fullName>
    </submittedName>
</protein>